<reference evidence="1 2" key="1">
    <citation type="journal article" date="2016" name="Nat. Commun.">
        <title>Thousands of microbial genomes shed light on interconnected biogeochemical processes in an aquifer system.</title>
        <authorList>
            <person name="Anantharaman K."/>
            <person name="Brown C.T."/>
            <person name="Hug L.A."/>
            <person name="Sharon I."/>
            <person name="Castelle C.J."/>
            <person name="Probst A.J."/>
            <person name="Thomas B.C."/>
            <person name="Singh A."/>
            <person name="Wilkins M.J."/>
            <person name="Karaoz U."/>
            <person name="Brodie E.L."/>
            <person name="Williams K.H."/>
            <person name="Hubbard S.S."/>
            <person name="Banfield J.F."/>
        </authorList>
    </citation>
    <scope>NUCLEOTIDE SEQUENCE [LARGE SCALE GENOMIC DNA]</scope>
</reference>
<protein>
    <submittedName>
        <fullName evidence="1">Uncharacterized protein</fullName>
    </submittedName>
</protein>
<sequence length="529" mass="58670">MKRLIIILIILVLLVGAKAGAEPHVFDALYFVVGSVTANGTPPSPVAGRKVVFYKDSPATAIEATIDSNNKFVLNIYDNLMIPIDPASTYYVAIEKDNNNWGADPIPVTLKAEGWNNVNIILYDQTIVADTTPPIVKVESPNGGEEWQAYSNYNIIFTCEDESDIKENSANLYYSLDNGNMWTEIATGQTTNTPYSWKVPNIPTTQAKIRVEVQDNSPNKNIGTDESDAVFTINSANYIPLYISRGADTFNASILLTWETETTTDPVFYILTGEGSGVYTDLASSWIKLNGTNGFTIDYQNKTAIYTNQVGTGYSEAYFKALYPGAESEKDTLLPTATAVGKVNIDIPKDPSQLELAALPLIPANYNIDSVIGKQFGTGQAEVWGFYNAPLNKWGSEYYNGSTWSGSLPDHEMPPDRGYWIKSKTEAKTITIVGYVPVQDRTMTFSSDESLFLYGNSYPKTTAWETSGLSDVLIEKDKIWQWNGDSWESKIYLGNNQWGGADTSGLLFKHGFWINKQPKADTWIYKKPY</sequence>
<comment type="caution">
    <text evidence="1">The sequence shown here is derived from an EMBL/GenBank/DDBJ whole genome shotgun (WGS) entry which is preliminary data.</text>
</comment>
<dbReference type="Proteomes" id="UP000177905">
    <property type="component" value="Unassembled WGS sequence"/>
</dbReference>
<evidence type="ECO:0000313" key="2">
    <source>
        <dbReference type="Proteomes" id="UP000177905"/>
    </source>
</evidence>
<accession>A0A1F4RZ29</accession>
<dbReference type="EMBL" id="MEUA01000055">
    <property type="protein sequence ID" value="OGC13432.1"/>
    <property type="molecule type" value="Genomic_DNA"/>
</dbReference>
<organism evidence="1 2">
    <name type="scientific">candidate division WOR-1 bacterium RIFOXYB2_FULL_36_35</name>
    <dbReference type="NCBI Taxonomy" id="1802578"/>
    <lineage>
        <taxon>Bacteria</taxon>
        <taxon>Bacillati</taxon>
        <taxon>Saganbacteria</taxon>
    </lineage>
</organism>
<dbReference type="AlphaFoldDB" id="A0A1F4RZ29"/>
<name>A0A1F4RZ29_UNCSA</name>
<gene>
    <name evidence="1" type="ORF">A2290_03700</name>
</gene>
<proteinExistence type="predicted"/>
<evidence type="ECO:0000313" key="1">
    <source>
        <dbReference type="EMBL" id="OGC13432.1"/>
    </source>
</evidence>